<dbReference type="EMBL" id="JARK01001337">
    <property type="protein sequence ID" value="EYC34232.1"/>
    <property type="molecule type" value="Genomic_DNA"/>
</dbReference>
<dbReference type="CDD" id="cd01650">
    <property type="entry name" value="RT_nLTR_like"/>
    <property type="match status" value="1"/>
</dbReference>
<accession>A0A016W4K3</accession>
<evidence type="ECO:0000313" key="3">
    <source>
        <dbReference type="Proteomes" id="UP000024635"/>
    </source>
</evidence>
<dbReference type="AlphaFoldDB" id="A0A016W4K3"/>
<reference evidence="3" key="1">
    <citation type="journal article" date="2015" name="Nat. Genet.">
        <title>The genome and transcriptome of the zoonotic hookworm Ancylostoma ceylanicum identify infection-specific gene families.</title>
        <authorList>
            <person name="Schwarz E.M."/>
            <person name="Hu Y."/>
            <person name="Antoshechkin I."/>
            <person name="Miller M.M."/>
            <person name="Sternberg P.W."/>
            <person name="Aroian R.V."/>
        </authorList>
    </citation>
    <scope>NUCLEOTIDE SEQUENCE</scope>
    <source>
        <strain evidence="3">HY135</strain>
    </source>
</reference>
<name>A0A016W4K3_9BILA</name>
<evidence type="ECO:0000259" key="1">
    <source>
        <dbReference type="Pfam" id="PF00078"/>
    </source>
</evidence>
<feature type="domain" description="Reverse transcriptase" evidence="1">
    <location>
        <begin position="193"/>
        <end position="346"/>
    </location>
</feature>
<keyword evidence="3" id="KW-1185">Reference proteome</keyword>
<protein>
    <recommendedName>
        <fullName evidence="1">Reverse transcriptase domain-containing protein</fullName>
    </recommendedName>
</protein>
<dbReference type="PANTHER" id="PTHR19446">
    <property type="entry name" value="REVERSE TRANSCRIPTASES"/>
    <property type="match status" value="1"/>
</dbReference>
<dbReference type="Proteomes" id="UP000024635">
    <property type="component" value="Unassembled WGS sequence"/>
</dbReference>
<sequence length="370" mass="42870">MDNVPEDLRKLLWEEDFLRHQTPNMHIYYSQEVISMACENGLTAIIGDGVHKLNPMNTPNRMDKGQLYVIHGVVSGGIEVPPLYAITRHKNVATYRTIFGRLREAIPDDRLKIVLDFEKGMWFKWDVRELRTTSAAEAFHSKLRKMVSRRTHPMLEELLECLQELTILALGRLLHVQDWKQSSTIFLFKKGDKEDLENCRPITRLPVLYKVFTRCILTCIRRTLDEAQPVERAGFRRKFSILDHIITCCRLIEVAREYQEALVLAFIDYKKAFDSVEPAKVRKALEEQSVEMRYSKVLNEYFSVCTTVFRPFHDDIEVSLGKGVRQGDPVSLNLFSACSESVIRNCDWSTFGIPIDGKRPIHLASQMTWC</sequence>
<dbReference type="Pfam" id="PF00078">
    <property type="entry name" value="RVT_1"/>
    <property type="match status" value="1"/>
</dbReference>
<proteinExistence type="predicted"/>
<gene>
    <name evidence="2" type="primary">Acey_s0001.g316</name>
    <name evidence="2" type="ORF">Y032_0001g316</name>
</gene>
<dbReference type="SUPFAM" id="SSF56672">
    <property type="entry name" value="DNA/RNA polymerases"/>
    <property type="match status" value="1"/>
</dbReference>
<dbReference type="OrthoDB" id="410104at2759"/>
<evidence type="ECO:0000313" key="2">
    <source>
        <dbReference type="EMBL" id="EYC34232.1"/>
    </source>
</evidence>
<organism evidence="2 3">
    <name type="scientific">Ancylostoma ceylanicum</name>
    <dbReference type="NCBI Taxonomy" id="53326"/>
    <lineage>
        <taxon>Eukaryota</taxon>
        <taxon>Metazoa</taxon>
        <taxon>Ecdysozoa</taxon>
        <taxon>Nematoda</taxon>
        <taxon>Chromadorea</taxon>
        <taxon>Rhabditida</taxon>
        <taxon>Rhabditina</taxon>
        <taxon>Rhabditomorpha</taxon>
        <taxon>Strongyloidea</taxon>
        <taxon>Ancylostomatidae</taxon>
        <taxon>Ancylostomatinae</taxon>
        <taxon>Ancylostoma</taxon>
    </lineage>
</organism>
<dbReference type="InterPro" id="IPR000477">
    <property type="entry name" value="RT_dom"/>
</dbReference>
<dbReference type="InterPro" id="IPR043502">
    <property type="entry name" value="DNA/RNA_pol_sf"/>
</dbReference>
<dbReference type="STRING" id="53326.A0A016W4K3"/>
<comment type="caution">
    <text evidence="2">The sequence shown here is derived from an EMBL/GenBank/DDBJ whole genome shotgun (WGS) entry which is preliminary data.</text>
</comment>